<evidence type="ECO:0000313" key="3">
    <source>
        <dbReference type="Proteomes" id="UP000247565"/>
    </source>
</evidence>
<evidence type="ECO:0000313" key="2">
    <source>
        <dbReference type="EMBL" id="PXZ00755.1"/>
    </source>
</evidence>
<proteinExistence type="predicted"/>
<dbReference type="AlphaFoldDB" id="A0A318N2I3"/>
<organism evidence="2 3">
    <name type="scientific">Commensalibacter melissae</name>
    <dbReference type="NCBI Taxonomy" id="2070537"/>
    <lineage>
        <taxon>Bacteria</taxon>
        <taxon>Pseudomonadati</taxon>
        <taxon>Pseudomonadota</taxon>
        <taxon>Alphaproteobacteria</taxon>
        <taxon>Acetobacterales</taxon>
        <taxon>Acetobacteraceae</taxon>
    </lineage>
</organism>
<gene>
    <name evidence="2" type="ORF">DK869_05000</name>
</gene>
<dbReference type="OrthoDB" id="7284948at2"/>
<keyword evidence="1" id="KW-0732">Signal</keyword>
<sequence>MKKFILTAMIGFSPISGVAAFAQDWTASCGNEPKSPVINVSNVTKYNASVEQFNNYNKAVHVYYACISKQAHAKQVAISQKAKNEMESIQKVSAEMNARITANLTKMRATIVDGSKKLKNATGGK</sequence>
<feature type="signal peptide" evidence="1">
    <location>
        <begin position="1"/>
        <end position="19"/>
    </location>
</feature>
<accession>A0A318N2I3</accession>
<dbReference type="RefSeq" id="WP_110438897.1">
    <property type="nucleotide sequence ID" value="NZ_CP046393.1"/>
</dbReference>
<name>A0A318N2I3_9PROT</name>
<dbReference type="Proteomes" id="UP000247565">
    <property type="component" value="Unassembled WGS sequence"/>
</dbReference>
<keyword evidence="3" id="KW-1185">Reference proteome</keyword>
<dbReference type="EMBL" id="QGLT01000002">
    <property type="protein sequence ID" value="PXZ00755.1"/>
    <property type="molecule type" value="Genomic_DNA"/>
</dbReference>
<comment type="caution">
    <text evidence="2">The sequence shown here is derived from an EMBL/GenBank/DDBJ whole genome shotgun (WGS) entry which is preliminary data.</text>
</comment>
<protein>
    <submittedName>
        <fullName evidence="2">Uncharacterized protein</fullName>
    </submittedName>
</protein>
<evidence type="ECO:0000256" key="1">
    <source>
        <dbReference type="SAM" id="SignalP"/>
    </source>
</evidence>
<reference evidence="2 3" key="1">
    <citation type="submission" date="2018-05" db="EMBL/GenBank/DDBJ databases">
        <title>Reference genomes for bee gut microbiota database.</title>
        <authorList>
            <person name="Ellegaard K.M."/>
        </authorList>
    </citation>
    <scope>NUCLEOTIDE SEQUENCE [LARGE SCALE GENOMIC DNA]</scope>
    <source>
        <strain evidence="2 3">ESL0284</strain>
    </source>
</reference>
<feature type="chain" id="PRO_5016238439" evidence="1">
    <location>
        <begin position="20"/>
        <end position="125"/>
    </location>
</feature>